<evidence type="ECO:0000256" key="7">
    <source>
        <dbReference type="ARBA" id="ARBA00022756"/>
    </source>
</evidence>
<evidence type="ECO:0000256" key="2">
    <source>
        <dbReference type="ARBA" id="ARBA00004746"/>
    </source>
</evidence>
<evidence type="ECO:0000256" key="10">
    <source>
        <dbReference type="ARBA" id="ARBA00033381"/>
    </source>
</evidence>
<evidence type="ECO:0000256" key="11">
    <source>
        <dbReference type="ARBA" id="ARBA00047715"/>
    </source>
</evidence>
<keyword evidence="7" id="KW-0093">Biotin biosynthesis</keyword>
<evidence type="ECO:0000256" key="5">
    <source>
        <dbReference type="ARBA" id="ARBA00013187"/>
    </source>
</evidence>
<evidence type="ECO:0000256" key="4">
    <source>
        <dbReference type="ARBA" id="ARBA00011738"/>
    </source>
</evidence>
<dbReference type="InterPro" id="IPR004839">
    <property type="entry name" value="Aminotransferase_I/II_large"/>
</dbReference>
<dbReference type="EC" id="2.3.1.47" evidence="5"/>
<proteinExistence type="inferred from homology"/>
<dbReference type="PROSITE" id="PS00599">
    <property type="entry name" value="AA_TRANSFER_CLASS_2"/>
    <property type="match status" value="1"/>
</dbReference>
<dbReference type="PANTHER" id="PTHR13693">
    <property type="entry name" value="CLASS II AMINOTRANSFERASE/8-AMINO-7-OXONONANOATE SYNTHASE"/>
    <property type="match status" value="1"/>
</dbReference>
<dbReference type="InterPro" id="IPR015422">
    <property type="entry name" value="PyrdxlP-dep_Trfase_small"/>
</dbReference>
<reference evidence="14 15" key="1">
    <citation type="submission" date="2016-10" db="EMBL/GenBank/DDBJ databases">
        <title>Rodentibacter gen. nov. and new species.</title>
        <authorList>
            <person name="Christensen H."/>
        </authorList>
    </citation>
    <scope>NUCLEOTIDE SEQUENCE [LARGE SCALE GENOMIC DNA]</scope>
    <source>
        <strain evidence="14 15">1998236014</strain>
    </source>
</reference>
<keyword evidence="15" id="KW-1185">Reference proteome</keyword>
<dbReference type="SUPFAM" id="SSF53383">
    <property type="entry name" value="PLP-dependent transferases"/>
    <property type="match status" value="1"/>
</dbReference>
<comment type="cofactor">
    <cofactor evidence="1 12">
        <name>pyridoxal 5'-phosphate</name>
        <dbReference type="ChEBI" id="CHEBI:597326"/>
    </cofactor>
</comment>
<gene>
    <name evidence="14" type="ORF">BKG89_00250</name>
</gene>
<dbReference type="PANTHER" id="PTHR13693:SF100">
    <property type="entry name" value="8-AMINO-7-OXONONANOATE SYNTHASE"/>
    <property type="match status" value="1"/>
</dbReference>
<keyword evidence="6" id="KW-0808">Transferase</keyword>
<comment type="catalytic activity">
    <reaction evidence="11">
        <text>6-carboxyhexanoyl-[ACP] + L-alanine + H(+) = (8S)-8-amino-7-oxononanoate + holo-[ACP] + CO2</text>
        <dbReference type="Rhea" id="RHEA:42288"/>
        <dbReference type="Rhea" id="RHEA-COMP:9685"/>
        <dbReference type="Rhea" id="RHEA-COMP:9955"/>
        <dbReference type="ChEBI" id="CHEBI:15378"/>
        <dbReference type="ChEBI" id="CHEBI:16526"/>
        <dbReference type="ChEBI" id="CHEBI:57972"/>
        <dbReference type="ChEBI" id="CHEBI:64479"/>
        <dbReference type="ChEBI" id="CHEBI:78846"/>
        <dbReference type="ChEBI" id="CHEBI:149468"/>
        <dbReference type="EC" id="2.3.1.47"/>
    </reaction>
</comment>
<comment type="caution">
    <text evidence="14">The sequence shown here is derived from an EMBL/GenBank/DDBJ whole genome shotgun (WGS) entry which is preliminary data.</text>
</comment>
<evidence type="ECO:0000256" key="6">
    <source>
        <dbReference type="ARBA" id="ARBA00022679"/>
    </source>
</evidence>
<dbReference type="Gene3D" id="3.40.640.10">
    <property type="entry name" value="Type I PLP-dependent aspartate aminotransferase-like (Major domain)"/>
    <property type="match status" value="1"/>
</dbReference>
<evidence type="ECO:0000256" key="1">
    <source>
        <dbReference type="ARBA" id="ARBA00001933"/>
    </source>
</evidence>
<dbReference type="InterPro" id="IPR001917">
    <property type="entry name" value="Aminotrans_II_pyridoxalP_BS"/>
</dbReference>
<comment type="pathway">
    <text evidence="2">Cofactor biosynthesis; biotin biosynthesis.</text>
</comment>
<dbReference type="Proteomes" id="UP000188820">
    <property type="component" value="Unassembled WGS sequence"/>
</dbReference>
<keyword evidence="8 12" id="KW-0663">Pyridoxal phosphate</keyword>
<accession>A0ABX3L0F3</accession>
<protein>
    <recommendedName>
        <fullName evidence="5">8-amino-7-oxononanoate synthase</fullName>
        <ecNumber evidence="5">2.3.1.47</ecNumber>
    </recommendedName>
    <alternativeName>
        <fullName evidence="9">7-keto-8-amino-pelargonic acid synthase</fullName>
    </alternativeName>
    <alternativeName>
        <fullName evidence="10">8-amino-7-ketopelargonate synthase</fullName>
    </alternativeName>
</protein>
<evidence type="ECO:0000259" key="13">
    <source>
        <dbReference type="Pfam" id="PF00155"/>
    </source>
</evidence>
<dbReference type="Pfam" id="PF00155">
    <property type="entry name" value="Aminotran_1_2"/>
    <property type="match status" value="1"/>
</dbReference>
<comment type="similarity">
    <text evidence="3">Belongs to the class-II pyridoxal-phosphate-dependent aminotransferase family. BioF subfamily.</text>
</comment>
<evidence type="ECO:0000313" key="15">
    <source>
        <dbReference type="Proteomes" id="UP000188820"/>
    </source>
</evidence>
<evidence type="ECO:0000256" key="9">
    <source>
        <dbReference type="ARBA" id="ARBA00032610"/>
    </source>
</evidence>
<organism evidence="14 15">
    <name type="scientific">Rodentibacter caecimuris</name>
    <dbReference type="NCBI Taxonomy" id="1796644"/>
    <lineage>
        <taxon>Bacteria</taxon>
        <taxon>Pseudomonadati</taxon>
        <taxon>Pseudomonadota</taxon>
        <taxon>Gammaproteobacteria</taxon>
        <taxon>Pasteurellales</taxon>
        <taxon>Pasteurellaceae</taxon>
        <taxon>Rodentibacter</taxon>
    </lineage>
</organism>
<evidence type="ECO:0000313" key="14">
    <source>
        <dbReference type="EMBL" id="OOF71498.1"/>
    </source>
</evidence>
<dbReference type="InterPro" id="IPR015421">
    <property type="entry name" value="PyrdxlP-dep_Trfase_major"/>
</dbReference>
<dbReference type="Gene3D" id="3.90.1150.10">
    <property type="entry name" value="Aspartate Aminotransferase, domain 1"/>
    <property type="match status" value="1"/>
</dbReference>
<comment type="subunit">
    <text evidence="4">Homodimer.</text>
</comment>
<evidence type="ECO:0000256" key="3">
    <source>
        <dbReference type="ARBA" id="ARBA00010008"/>
    </source>
</evidence>
<dbReference type="InterPro" id="IPR050087">
    <property type="entry name" value="AON_synthase_class-II"/>
</dbReference>
<evidence type="ECO:0000256" key="8">
    <source>
        <dbReference type="ARBA" id="ARBA00022898"/>
    </source>
</evidence>
<dbReference type="EMBL" id="MLAA01000001">
    <property type="protein sequence ID" value="OOF71498.1"/>
    <property type="molecule type" value="Genomic_DNA"/>
</dbReference>
<dbReference type="RefSeq" id="WP_077462193.1">
    <property type="nucleotide sequence ID" value="NZ_MLAA01000001.1"/>
</dbReference>
<evidence type="ECO:0000256" key="12">
    <source>
        <dbReference type="RuleBase" id="RU003693"/>
    </source>
</evidence>
<dbReference type="InterPro" id="IPR015424">
    <property type="entry name" value="PyrdxlP-dep_Trfase"/>
</dbReference>
<name>A0ABX3L0F3_9PAST</name>
<sequence length="379" mass="42532">MKRFEQILEQKKAQNQYRTFANLNHHGKYVEQSGKMMLNLSGNDYLGLAQNTELSAEFLAVSADQLPAYTSSSSRLLTGNFPIYNQLENLLAERFGRQSALIFNSGYHANIGILPALANKQTLIVADKLVHASLLDGIRLSSAPLIRYRHNDYDHLHYILTKNSPHFEHIVIVTESIFSMDGDMANLRLLVEFKHQFPKVLLYVDEAHAIGIYGETGLGLAQQAGCIEQIDLLVGTFGKALASVGAYLICDQVIKDYLINTMRPLIFSTALPPFNVAWTHFLFEKLPHFTPQRKQLAHLSSRLRKAVAARQSHPSTSHIVPYILGDNLKTVEKSQVLQTLGYYCLPIRPPTVPQGTSRIRFSLTAAMTDMELSHLIECL</sequence>
<feature type="domain" description="Aminotransferase class I/classII large" evidence="13">
    <location>
        <begin position="36"/>
        <end position="377"/>
    </location>
</feature>